<protein>
    <submittedName>
        <fullName evidence="1">Uncharacterized protein</fullName>
    </submittedName>
</protein>
<name>A0A026WDE0_OOCBI</name>
<sequence>VSQIMCITSHGFSSVSVGSRYVKIYNVAPGAITSAPQHPDPERRSAAFPPECWISFRYLESWQAYWQGATVGTRPQRHVIVILFLLLSCTRDSLPFCTPVTPLARSSCLTLFASFSSSLGSRKLLPLLSTLFSP</sequence>
<feature type="non-terminal residue" evidence="1">
    <location>
        <position position="1"/>
    </location>
</feature>
<accession>A0A026WDE0</accession>
<evidence type="ECO:0000313" key="1">
    <source>
        <dbReference type="EMBL" id="EZA53983.1"/>
    </source>
</evidence>
<dbReference type="EMBL" id="KK107261">
    <property type="protein sequence ID" value="EZA53983.1"/>
    <property type="molecule type" value="Genomic_DNA"/>
</dbReference>
<gene>
    <name evidence="1" type="ORF">X777_05826</name>
</gene>
<evidence type="ECO:0000313" key="2">
    <source>
        <dbReference type="Proteomes" id="UP000053097"/>
    </source>
</evidence>
<dbReference type="Proteomes" id="UP000053097">
    <property type="component" value="Unassembled WGS sequence"/>
</dbReference>
<proteinExistence type="predicted"/>
<organism evidence="1 2">
    <name type="scientific">Ooceraea biroi</name>
    <name type="common">Clonal raider ant</name>
    <name type="synonym">Cerapachys biroi</name>
    <dbReference type="NCBI Taxonomy" id="2015173"/>
    <lineage>
        <taxon>Eukaryota</taxon>
        <taxon>Metazoa</taxon>
        <taxon>Ecdysozoa</taxon>
        <taxon>Arthropoda</taxon>
        <taxon>Hexapoda</taxon>
        <taxon>Insecta</taxon>
        <taxon>Pterygota</taxon>
        <taxon>Neoptera</taxon>
        <taxon>Endopterygota</taxon>
        <taxon>Hymenoptera</taxon>
        <taxon>Apocrita</taxon>
        <taxon>Aculeata</taxon>
        <taxon>Formicoidea</taxon>
        <taxon>Formicidae</taxon>
        <taxon>Dorylinae</taxon>
        <taxon>Ooceraea</taxon>
    </lineage>
</organism>
<dbReference type="AlphaFoldDB" id="A0A026WDE0"/>
<keyword evidence="2" id="KW-1185">Reference proteome</keyword>
<reference evidence="1 2" key="1">
    <citation type="journal article" date="2014" name="Curr. Biol.">
        <title>The genome of the clonal raider ant Cerapachys biroi.</title>
        <authorList>
            <person name="Oxley P.R."/>
            <person name="Ji L."/>
            <person name="Fetter-Pruneda I."/>
            <person name="McKenzie S.K."/>
            <person name="Li C."/>
            <person name="Hu H."/>
            <person name="Zhang G."/>
            <person name="Kronauer D.J."/>
        </authorList>
    </citation>
    <scope>NUCLEOTIDE SEQUENCE [LARGE SCALE GENOMIC DNA]</scope>
</reference>